<evidence type="ECO:0000313" key="3">
    <source>
        <dbReference type="Proteomes" id="UP001303222"/>
    </source>
</evidence>
<reference evidence="2" key="2">
    <citation type="submission" date="2023-06" db="EMBL/GenBank/DDBJ databases">
        <authorList>
            <consortium name="Lawrence Berkeley National Laboratory"/>
            <person name="Mondo S.J."/>
            <person name="Hensen N."/>
            <person name="Bonometti L."/>
            <person name="Westerberg I."/>
            <person name="Brannstrom I.O."/>
            <person name="Guillou S."/>
            <person name="Cros-Aarteil S."/>
            <person name="Calhoun S."/>
            <person name="Haridas S."/>
            <person name="Kuo A."/>
            <person name="Pangilinan J."/>
            <person name="Riley R."/>
            <person name="Labutti K."/>
            <person name="Andreopoulos B."/>
            <person name="Lipzen A."/>
            <person name="Chen C."/>
            <person name="Yanf M."/>
            <person name="Daum C."/>
            <person name="Ng V."/>
            <person name="Clum A."/>
            <person name="Steindorff A."/>
            <person name="Ohm R."/>
            <person name="Martin F."/>
            <person name="Silar P."/>
            <person name="Natvig D."/>
            <person name="Lalanne C."/>
            <person name="Gautier V."/>
            <person name="Ament-Velasquez S.L."/>
            <person name="Kruys A."/>
            <person name="Hutchinson M.I."/>
            <person name="Powell A.J."/>
            <person name="Barry K."/>
            <person name="Miller A.N."/>
            <person name="Grigoriev I.V."/>
            <person name="Debuchy R."/>
            <person name="Gladieux P."/>
            <person name="Thoren M.H."/>
            <person name="Johannesson H."/>
        </authorList>
    </citation>
    <scope>NUCLEOTIDE SEQUENCE</scope>
    <source>
        <strain evidence="2">CBS 626.80</strain>
    </source>
</reference>
<feature type="region of interest" description="Disordered" evidence="1">
    <location>
        <begin position="209"/>
        <end position="233"/>
    </location>
</feature>
<comment type="caution">
    <text evidence="2">The sequence shown here is derived from an EMBL/GenBank/DDBJ whole genome shotgun (WGS) entry which is preliminary data.</text>
</comment>
<dbReference type="EMBL" id="MU859061">
    <property type="protein sequence ID" value="KAK3957016.1"/>
    <property type="molecule type" value="Genomic_DNA"/>
</dbReference>
<evidence type="ECO:0000313" key="2">
    <source>
        <dbReference type="EMBL" id="KAK3957016.1"/>
    </source>
</evidence>
<sequence length="233" mass="27630">MELRAQIWEMAIEPCNVFVVVAPSFIDPQLYKDHPKFELWGPRMYTRNTPAPAVLHKIYEQAFSITPTVRLKEFQETPKFRAWRYQKKSKRDGVVAKLDVNAQAERERRYFWVNFDIDTINISDASFMAYKDFDGDKIQRLQIDIRTTRFEYRDAENWDHHYEGLDEIVGAENVWLIPHPRLDSGIFKRTITLAKMRLELHEFWRREEEDREMGEEGYPTGQPLIETSAPGGE</sequence>
<dbReference type="AlphaFoldDB" id="A0AAN6P3R1"/>
<keyword evidence="3" id="KW-1185">Reference proteome</keyword>
<name>A0AAN6P3R1_9PEZI</name>
<dbReference type="Proteomes" id="UP001303222">
    <property type="component" value="Unassembled WGS sequence"/>
</dbReference>
<protein>
    <submittedName>
        <fullName evidence="2">Uncharacterized protein</fullName>
    </submittedName>
</protein>
<proteinExistence type="predicted"/>
<accession>A0AAN6P3R1</accession>
<reference evidence="2" key="1">
    <citation type="journal article" date="2023" name="Mol. Phylogenet. Evol.">
        <title>Genome-scale phylogeny and comparative genomics of the fungal order Sordariales.</title>
        <authorList>
            <person name="Hensen N."/>
            <person name="Bonometti L."/>
            <person name="Westerberg I."/>
            <person name="Brannstrom I.O."/>
            <person name="Guillou S."/>
            <person name="Cros-Aarteil S."/>
            <person name="Calhoun S."/>
            <person name="Haridas S."/>
            <person name="Kuo A."/>
            <person name="Mondo S."/>
            <person name="Pangilinan J."/>
            <person name="Riley R."/>
            <person name="LaButti K."/>
            <person name="Andreopoulos B."/>
            <person name="Lipzen A."/>
            <person name="Chen C."/>
            <person name="Yan M."/>
            <person name="Daum C."/>
            <person name="Ng V."/>
            <person name="Clum A."/>
            <person name="Steindorff A."/>
            <person name="Ohm R.A."/>
            <person name="Martin F."/>
            <person name="Silar P."/>
            <person name="Natvig D.O."/>
            <person name="Lalanne C."/>
            <person name="Gautier V."/>
            <person name="Ament-Velasquez S.L."/>
            <person name="Kruys A."/>
            <person name="Hutchinson M.I."/>
            <person name="Powell A.J."/>
            <person name="Barry K."/>
            <person name="Miller A.N."/>
            <person name="Grigoriev I.V."/>
            <person name="Debuchy R."/>
            <person name="Gladieux P."/>
            <person name="Hiltunen Thoren M."/>
            <person name="Johannesson H."/>
        </authorList>
    </citation>
    <scope>NUCLEOTIDE SEQUENCE</scope>
    <source>
        <strain evidence="2">CBS 626.80</strain>
    </source>
</reference>
<gene>
    <name evidence="2" type="ORF">QBC32DRAFT_309517</name>
</gene>
<evidence type="ECO:0000256" key="1">
    <source>
        <dbReference type="SAM" id="MobiDB-lite"/>
    </source>
</evidence>
<organism evidence="2 3">
    <name type="scientific">Pseudoneurospora amorphoporcata</name>
    <dbReference type="NCBI Taxonomy" id="241081"/>
    <lineage>
        <taxon>Eukaryota</taxon>
        <taxon>Fungi</taxon>
        <taxon>Dikarya</taxon>
        <taxon>Ascomycota</taxon>
        <taxon>Pezizomycotina</taxon>
        <taxon>Sordariomycetes</taxon>
        <taxon>Sordariomycetidae</taxon>
        <taxon>Sordariales</taxon>
        <taxon>Sordariaceae</taxon>
        <taxon>Pseudoneurospora</taxon>
    </lineage>
</organism>